<feature type="region of interest" description="Disordered" evidence="3">
    <location>
        <begin position="1"/>
        <end position="25"/>
    </location>
</feature>
<accession>A0A3T0S1A7</accession>
<dbReference type="Gene3D" id="1.10.357.10">
    <property type="entry name" value="Tetracycline Repressor, domain 2"/>
    <property type="match status" value="1"/>
</dbReference>
<reference evidence="6" key="1">
    <citation type="submission" date="2017-12" db="EMBL/GenBank/DDBJ databases">
        <title>Whole genome sequencing of Acidipropionibacterium jensenii strains JS279 and JS280.</title>
        <authorList>
            <person name="Deptula P."/>
            <person name="Laine P."/>
            <person name="Smolander O.-P."/>
            <person name="Paulin L."/>
            <person name="Auvinen P."/>
            <person name="Varmanen P."/>
        </authorList>
    </citation>
    <scope>NUCLEOTIDE SEQUENCE [LARGE SCALE GENOMIC DNA]</scope>
    <source>
        <strain evidence="6">JS280</strain>
    </source>
</reference>
<feature type="domain" description="HTH tetR-type" evidence="4">
    <location>
        <begin position="24"/>
        <end position="84"/>
    </location>
</feature>
<dbReference type="GO" id="GO:0000976">
    <property type="term" value="F:transcription cis-regulatory region binding"/>
    <property type="evidence" value="ECO:0007669"/>
    <property type="project" value="TreeGrafter"/>
</dbReference>
<dbReference type="InterPro" id="IPR041678">
    <property type="entry name" value="TetR_C_16"/>
</dbReference>
<organism evidence="5 6">
    <name type="scientific">Acidipropionibacterium jensenii</name>
    <dbReference type="NCBI Taxonomy" id="1749"/>
    <lineage>
        <taxon>Bacteria</taxon>
        <taxon>Bacillati</taxon>
        <taxon>Actinomycetota</taxon>
        <taxon>Actinomycetes</taxon>
        <taxon>Propionibacteriales</taxon>
        <taxon>Propionibacteriaceae</taxon>
        <taxon>Acidipropionibacterium</taxon>
    </lineage>
</organism>
<dbReference type="InterPro" id="IPR050109">
    <property type="entry name" value="HTH-type_TetR-like_transc_reg"/>
</dbReference>
<dbReference type="Proteomes" id="UP000285875">
    <property type="component" value="Chromosome"/>
</dbReference>
<dbReference type="GO" id="GO:0003700">
    <property type="term" value="F:DNA-binding transcription factor activity"/>
    <property type="evidence" value="ECO:0007669"/>
    <property type="project" value="TreeGrafter"/>
</dbReference>
<evidence type="ECO:0000256" key="3">
    <source>
        <dbReference type="SAM" id="MobiDB-lite"/>
    </source>
</evidence>
<dbReference type="InterPro" id="IPR036271">
    <property type="entry name" value="Tet_transcr_reg_TetR-rel_C_sf"/>
</dbReference>
<keyword evidence="1 2" id="KW-0238">DNA-binding</keyword>
<dbReference type="InterPro" id="IPR009057">
    <property type="entry name" value="Homeodomain-like_sf"/>
</dbReference>
<dbReference type="EMBL" id="CP025570">
    <property type="protein sequence ID" value="AZZ40160.1"/>
    <property type="molecule type" value="Genomic_DNA"/>
</dbReference>
<dbReference type="AlphaFoldDB" id="A0A3T0S1A7"/>
<proteinExistence type="predicted"/>
<evidence type="ECO:0000256" key="1">
    <source>
        <dbReference type="ARBA" id="ARBA00023125"/>
    </source>
</evidence>
<evidence type="ECO:0000256" key="2">
    <source>
        <dbReference type="PROSITE-ProRule" id="PRU00335"/>
    </source>
</evidence>
<dbReference type="PANTHER" id="PTHR30055:SF235">
    <property type="entry name" value="TRANSCRIPTIONAL REGULATORY PROTEIN"/>
    <property type="match status" value="1"/>
</dbReference>
<feature type="DNA-binding region" description="H-T-H motif" evidence="2">
    <location>
        <begin position="47"/>
        <end position="66"/>
    </location>
</feature>
<dbReference type="SUPFAM" id="SSF48498">
    <property type="entry name" value="Tetracyclin repressor-like, C-terminal domain"/>
    <property type="match status" value="1"/>
</dbReference>
<name>A0A3T0S1A7_9ACTN</name>
<dbReference type="SUPFAM" id="SSF46689">
    <property type="entry name" value="Homeodomain-like"/>
    <property type="match status" value="1"/>
</dbReference>
<sequence length="222" mass="24406">MPGLLHDNGEVTSSKPRGRRPGSPGTRQTIVGAARGLFDTQPYDQVSLRAIARRADVDPALVHHYFSGKAELFLTATADVSADPMEIFRRVDDVPTDRRGAALVLAFTAVWEAAGRSGRFTEFISSMLATPDLTAGAGEFITQQIRERIAHFADPDEQTLRATLAMSQMIGMAMLRYTLRMEPVTSVSRSRLAELYGPTLQHYLTGRLSAEDRRNSSPAVRD</sequence>
<dbReference type="Gene3D" id="1.10.10.60">
    <property type="entry name" value="Homeodomain-like"/>
    <property type="match status" value="1"/>
</dbReference>
<dbReference type="InterPro" id="IPR001647">
    <property type="entry name" value="HTH_TetR"/>
</dbReference>
<evidence type="ECO:0000259" key="4">
    <source>
        <dbReference type="PROSITE" id="PS50977"/>
    </source>
</evidence>
<dbReference type="PANTHER" id="PTHR30055">
    <property type="entry name" value="HTH-TYPE TRANSCRIPTIONAL REGULATOR RUTR"/>
    <property type="match status" value="1"/>
</dbReference>
<dbReference type="PROSITE" id="PS50977">
    <property type="entry name" value="HTH_TETR_2"/>
    <property type="match status" value="1"/>
</dbReference>
<dbReference type="KEGG" id="aji:C0Z10_10805"/>
<protein>
    <submittedName>
        <fullName evidence="5">TetR/AcrR family transcriptional regulator</fullName>
    </submittedName>
</protein>
<dbReference type="Pfam" id="PF00440">
    <property type="entry name" value="TetR_N"/>
    <property type="match status" value="1"/>
</dbReference>
<gene>
    <name evidence="5" type="ORF">C0Z10_10805</name>
</gene>
<dbReference type="Pfam" id="PF17920">
    <property type="entry name" value="TetR_C_16"/>
    <property type="match status" value="1"/>
</dbReference>
<evidence type="ECO:0000313" key="5">
    <source>
        <dbReference type="EMBL" id="AZZ40160.1"/>
    </source>
</evidence>
<evidence type="ECO:0000313" key="6">
    <source>
        <dbReference type="Proteomes" id="UP000285875"/>
    </source>
</evidence>